<dbReference type="EMBL" id="BT124429">
    <property type="protein sequence ID" value="ADE77678.1"/>
    <property type="molecule type" value="mRNA"/>
</dbReference>
<dbReference type="InterPro" id="IPR006873">
    <property type="entry name" value="DUF620"/>
</dbReference>
<dbReference type="PANTHER" id="PTHR31300">
    <property type="entry name" value="LIPASE"/>
    <property type="match status" value="1"/>
</dbReference>
<organism evidence="2">
    <name type="scientific">Picea sitchensis</name>
    <name type="common">Sitka spruce</name>
    <name type="synonym">Pinus sitchensis</name>
    <dbReference type="NCBI Taxonomy" id="3332"/>
    <lineage>
        <taxon>Eukaryota</taxon>
        <taxon>Viridiplantae</taxon>
        <taxon>Streptophyta</taxon>
        <taxon>Embryophyta</taxon>
        <taxon>Tracheophyta</taxon>
        <taxon>Spermatophyta</taxon>
        <taxon>Pinopsida</taxon>
        <taxon>Pinidae</taxon>
        <taxon>Conifers I</taxon>
        <taxon>Pinales</taxon>
        <taxon>Pinaceae</taxon>
        <taxon>Picea</taxon>
    </lineage>
</organism>
<dbReference type="AlphaFoldDB" id="D5ADQ9"/>
<dbReference type="PANTHER" id="PTHR31300:SF2">
    <property type="entry name" value="LIPASE-LIKE PROTEIN"/>
    <property type="match status" value="1"/>
</dbReference>
<evidence type="ECO:0000256" key="1">
    <source>
        <dbReference type="SAM" id="MobiDB-lite"/>
    </source>
</evidence>
<accession>D5ADQ9</accession>
<protein>
    <submittedName>
        <fullName evidence="2">Uncharacterized protein</fullName>
    </submittedName>
</protein>
<dbReference type="Pfam" id="PF04788">
    <property type="entry name" value="DUF620"/>
    <property type="match status" value="1"/>
</dbReference>
<sequence>MFVNARCVGEKRIGEEDCFILKLAASPAALAERNDGSAEIIRHALFGYFNQKTGFLVYVEDSHLTRIESTGNDAVYWETTIETTIDHYKPVDGVMIAHSGRSVVTVFKFGGQFGMTSTKTRIEETWTIEEIVFNVPGLSMDFFIPPAEIRKGSASGGPSELTSGKFGNGKAWQNSLGKLK</sequence>
<evidence type="ECO:0000313" key="2">
    <source>
        <dbReference type="EMBL" id="ADE77678.1"/>
    </source>
</evidence>
<feature type="compositionally biased region" description="Polar residues" evidence="1">
    <location>
        <begin position="171"/>
        <end position="180"/>
    </location>
</feature>
<feature type="region of interest" description="Disordered" evidence="1">
    <location>
        <begin position="153"/>
        <end position="180"/>
    </location>
</feature>
<reference evidence="2" key="1">
    <citation type="submission" date="2010-04" db="EMBL/GenBank/DDBJ databases">
        <authorList>
            <person name="Reid K.E."/>
            <person name="Liao N."/>
            <person name="Chan S."/>
            <person name="Docking R."/>
            <person name="Taylor G."/>
            <person name="Moore R."/>
            <person name="Mayo M."/>
            <person name="Munro S."/>
            <person name="King J."/>
            <person name="Yanchuk A."/>
            <person name="Holt R."/>
            <person name="Jones S."/>
            <person name="Marra M."/>
            <person name="Ritland C.E."/>
            <person name="Ritland K."/>
            <person name="Bohlmann J."/>
        </authorList>
    </citation>
    <scope>NUCLEOTIDE SEQUENCE</scope>
    <source>
        <tissue evidence="2">Bud</tissue>
    </source>
</reference>
<name>D5ADQ9_PICSI</name>
<proteinExistence type="evidence at transcript level"/>